<accession>A0A0A6ZLR0</accession>
<dbReference type="InterPro" id="IPR000298">
    <property type="entry name" value="Cyt_c_oxidase-like_su3"/>
</dbReference>
<evidence type="ECO:0000256" key="4">
    <source>
        <dbReference type="ARBA" id="ARBA00022692"/>
    </source>
</evidence>
<evidence type="ECO:0000256" key="1">
    <source>
        <dbReference type="ARBA" id="ARBA00004141"/>
    </source>
</evidence>
<comment type="similarity">
    <text evidence="2 8">Belongs to the cytochrome c oxidase subunit 3 family.</text>
</comment>
<dbReference type="PROSITE" id="PS50253">
    <property type="entry name" value="COX3"/>
    <property type="match status" value="1"/>
</dbReference>
<name>A0A0A6ZLR0_9HYME</name>
<dbReference type="Pfam" id="PF00510">
    <property type="entry name" value="COX3"/>
    <property type="match status" value="1"/>
</dbReference>
<keyword evidence="4 8" id="KW-0812">Transmembrane</keyword>
<dbReference type="PANTHER" id="PTHR11403:SF7">
    <property type="entry name" value="CYTOCHROME C OXIDASE SUBUNIT 3"/>
    <property type="match status" value="1"/>
</dbReference>
<reference evidence="11" key="1">
    <citation type="submission" date="2013-07" db="EMBL/GenBank/DDBJ databases">
        <title>The comparative mitochondrial genomes from Braconidae subfamilies and the phylogeny of the Hymenoptera.</title>
        <authorList>
            <person name="Li Q."/>
            <person name="Wei S.J."/>
            <person name="Chen X.X."/>
        </authorList>
    </citation>
    <scope>NUCLEOTIDE SEQUENCE</scope>
</reference>
<evidence type="ECO:0000256" key="6">
    <source>
        <dbReference type="ARBA" id="ARBA00022989"/>
    </source>
</evidence>
<feature type="transmembrane region" description="Helical" evidence="9">
    <location>
        <begin position="201"/>
        <end position="224"/>
    </location>
</feature>
<dbReference type="SUPFAM" id="SSF81452">
    <property type="entry name" value="Cytochrome c oxidase subunit III-like"/>
    <property type="match status" value="1"/>
</dbReference>
<feature type="transmembrane region" description="Helical" evidence="9">
    <location>
        <begin position="160"/>
        <end position="180"/>
    </location>
</feature>
<organism evidence="11">
    <name type="scientific">Cardiochiles fuscipennis</name>
    <dbReference type="NCBI Taxonomy" id="69312"/>
    <lineage>
        <taxon>Eukaryota</taxon>
        <taxon>Metazoa</taxon>
        <taxon>Ecdysozoa</taxon>
        <taxon>Arthropoda</taxon>
        <taxon>Hexapoda</taxon>
        <taxon>Insecta</taxon>
        <taxon>Pterygota</taxon>
        <taxon>Neoptera</taxon>
        <taxon>Endopterygota</taxon>
        <taxon>Hymenoptera</taxon>
        <taxon>Apocrita</taxon>
        <taxon>Ichneumonoidea</taxon>
        <taxon>Braconidae</taxon>
        <taxon>Cardiochilinae</taxon>
        <taxon>Cardiochiles</taxon>
    </lineage>
</organism>
<dbReference type="GO" id="GO:0004129">
    <property type="term" value="F:cytochrome-c oxidase activity"/>
    <property type="evidence" value="ECO:0007669"/>
    <property type="project" value="InterPro"/>
</dbReference>
<dbReference type="CDD" id="cd01665">
    <property type="entry name" value="Cyt_c_Oxidase_III"/>
    <property type="match status" value="1"/>
</dbReference>
<feature type="domain" description="Heme-copper oxidase subunit III family profile" evidence="10">
    <location>
        <begin position="8"/>
        <end position="265"/>
    </location>
</feature>
<keyword evidence="5" id="KW-1278">Translocase</keyword>
<dbReference type="InterPro" id="IPR024791">
    <property type="entry name" value="Cyt_c/ubiquinol_Oxase_su3"/>
</dbReference>
<feature type="transmembrane region" description="Helical" evidence="9">
    <location>
        <begin position="20"/>
        <end position="39"/>
    </location>
</feature>
<geneLocation type="mitochondrion" evidence="11"/>
<dbReference type="GO" id="GO:0016020">
    <property type="term" value="C:membrane"/>
    <property type="evidence" value="ECO:0007669"/>
    <property type="project" value="UniProtKB-SubCell"/>
</dbReference>
<dbReference type="Gene3D" id="1.20.120.80">
    <property type="entry name" value="Cytochrome c oxidase, subunit III, four-helix bundle"/>
    <property type="match status" value="1"/>
</dbReference>
<evidence type="ECO:0000256" key="8">
    <source>
        <dbReference type="RuleBase" id="RU003375"/>
    </source>
</evidence>
<comment type="subcellular location">
    <subcellularLocation>
        <location evidence="1">Membrane</location>
        <topology evidence="1">Multi-pass membrane protein</topology>
    </subcellularLocation>
</comment>
<evidence type="ECO:0000256" key="7">
    <source>
        <dbReference type="ARBA" id="ARBA00023136"/>
    </source>
</evidence>
<dbReference type="PANTHER" id="PTHR11403">
    <property type="entry name" value="CYTOCHROME C OXIDASE SUBUNIT III"/>
    <property type="match status" value="1"/>
</dbReference>
<dbReference type="Gene3D" id="1.10.287.70">
    <property type="match status" value="1"/>
</dbReference>
<feature type="transmembrane region" description="Helical" evidence="9">
    <location>
        <begin position="244"/>
        <end position="264"/>
    </location>
</feature>
<evidence type="ECO:0000259" key="10">
    <source>
        <dbReference type="PROSITE" id="PS50253"/>
    </source>
</evidence>
<dbReference type="InterPro" id="IPR033945">
    <property type="entry name" value="Cyt_c_oxase_su3_dom"/>
</dbReference>
<dbReference type="InterPro" id="IPR013833">
    <property type="entry name" value="Cyt_c_oxidase_su3_a-hlx"/>
</dbReference>
<feature type="transmembrane region" description="Helical" evidence="9">
    <location>
        <begin position="83"/>
        <end position="106"/>
    </location>
</feature>
<feature type="transmembrane region" description="Helical" evidence="9">
    <location>
        <begin position="127"/>
        <end position="148"/>
    </location>
</feature>
<evidence type="ECO:0000256" key="3">
    <source>
        <dbReference type="ARBA" id="ARBA00015944"/>
    </source>
</evidence>
<dbReference type="GO" id="GO:0005739">
    <property type="term" value="C:mitochondrion"/>
    <property type="evidence" value="ECO:0007669"/>
    <property type="project" value="TreeGrafter"/>
</dbReference>
<evidence type="ECO:0000256" key="9">
    <source>
        <dbReference type="SAM" id="Phobius"/>
    </source>
</evidence>
<dbReference type="GO" id="GO:0006123">
    <property type="term" value="P:mitochondrial electron transport, cytochrome c to oxygen"/>
    <property type="evidence" value="ECO:0007669"/>
    <property type="project" value="TreeGrafter"/>
</dbReference>
<evidence type="ECO:0000256" key="2">
    <source>
        <dbReference type="ARBA" id="ARBA00010581"/>
    </source>
</evidence>
<keyword evidence="7 9" id="KW-0472">Membrane</keyword>
<protein>
    <recommendedName>
        <fullName evidence="3 8">Cytochrome c oxidase subunit 3</fullName>
    </recommendedName>
</protein>
<keyword evidence="6 9" id="KW-1133">Transmembrane helix</keyword>
<dbReference type="InterPro" id="IPR035973">
    <property type="entry name" value="Cyt_c_oxidase_su3-like_sf"/>
</dbReference>
<evidence type="ECO:0000256" key="5">
    <source>
        <dbReference type="ARBA" id="ARBA00022967"/>
    </source>
</evidence>
<evidence type="ECO:0000313" key="11">
    <source>
        <dbReference type="EMBL" id="AHA52492.1"/>
    </source>
</evidence>
<proteinExistence type="inferred from homology"/>
<feature type="transmembrane region" description="Helical" evidence="9">
    <location>
        <begin position="46"/>
        <end position="63"/>
    </location>
</feature>
<keyword evidence="8 11" id="KW-0496">Mitochondrion</keyword>
<dbReference type="EMBL" id="KF385870">
    <property type="protein sequence ID" value="AHA52492.1"/>
    <property type="molecule type" value="Genomic_DNA"/>
</dbReference>
<gene>
    <name evidence="11" type="primary">COX3</name>
</gene>
<dbReference type="AlphaFoldDB" id="A0A0A6ZLR0"/>
<comment type="function">
    <text evidence="8">Component of the cytochrome c oxidase, the last enzyme in the mitochondrial electron transport chain which drives oxidative phosphorylation. The respiratory chain contains 3 multisubunit complexes succinate dehydrogenase (complex II, CII), ubiquinol-cytochrome c oxidoreductase (cytochrome b-c1 complex, complex III, CIII) and cytochrome c oxidase (complex IV, CIV), that cooperate to transfer electrons derived from NADH and succinate to molecular oxygen, creating an electrochemical gradient over the inner membrane that drives transmembrane transport and the ATP synthase. Cytochrome c oxidase is the component of the respiratory chain that catalyzes the reduction of oxygen to water. Electrons originating from reduced cytochrome c in the intermembrane space (IMS) are transferred via the dinuclear copper A center (CU(A)) of subunit 2 and heme A of subunit 1 to the active site in subunit 1, a binuclear center (BNC) formed by heme A3 and copper B (CU(B)). The BNC reduces molecular oxygen to 2 water molecules using 4 electrons from cytochrome c in the IMS and 4 protons from the mitochondrial matrix.</text>
</comment>
<sequence length="266" mass="31538">MLKMNFSMNHSFHLVTSSPWPLLGSLILFNLMIGFINYVVSMNLKLFIFSFLILQLILFQWWRDVIREGLFLGDHTILVNKGLRLGMFLFIISEVMFFFSFFWMYFHMFLSPSVDIGNLWPPKMIYTFNPMGLPLLNTLLLLCSGYSISMSHFGLLKNNFYMFKLGLFKTILLGLIFLCIQFKEYNECSFTISDSVFGSSFFLLTGFHGLHVVIGVLFLMINYMRLNLYHFSALNHKGFEFASWYWHFVDVVWLFVYLIVYWLIYF</sequence>